<dbReference type="CDD" id="cd18081">
    <property type="entry name" value="RlmH-like"/>
    <property type="match status" value="1"/>
</dbReference>
<dbReference type="EMBL" id="UINC01002153">
    <property type="protein sequence ID" value="SUZ93514.1"/>
    <property type="molecule type" value="Genomic_DNA"/>
</dbReference>
<dbReference type="InterPro" id="IPR029028">
    <property type="entry name" value="Alpha/beta_knot_MTases"/>
</dbReference>
<proteinExistence type="inferred from homology"/>
<dbReference type="Pfam" id="PF02590">
    <property type="entry name" value="SPOUT_MTase"/>
    <property type="match status" value="1"/>
</dbReference>
<evidence type="ECO:0000313" key="5">
    <source>
        <dbReference type="EMBL" id="SUZ93514.1"/>
    </source>
</evidence>
<dbReference type="AlphaFoldDB" id="A0A381RQJ7"/>
<evidence type="ECO:0000256" key="3">
    <source>
        <dbReference type="ARBA" id="ARBA00022691"/>
    </source>
</evidence>
<keyword evidence="1" id="KW-0489">Methyltransferase</keyword>
<evidence type="ECO:0000256" key="1">
    <source>
        <dbReference type="ARBA" id="ARBA00022603"/>
    </source>
</evidence>
<name>A0A381RQJ7_9ZZZZ</name>
<sequence length="163" mass="18450">MRLLLISVGRRMPTWVNEGFADYAKRLRGSARLELVEVEPGKRSQKTDVEQLVREEGERLLSVAPPDHRLVALDIMGKQFSSENLAQKLGNWIDHAQDVALLVGGADGLSAQVLEQTDECWSLSRFTLAHSLVRVVIAEQLYRAHSIVMGLPYHRNRRPTKRI</sequence>
<dbReference type="PANTHER" id="PTHR33603">
    <property type="entry name" value="METHYLTRANSFERASE"/>
    <property type="match status" value="1"/>
</dbReference>
<comment type="similarity">
    <text evidence="4">Belongs to the RNA methyltransferase RlmH family.</text>
</comment>
<dbReference type="GO" id="GO:0006364">
    <property type="term" value="P:rRNA processing"/>
    <property type="evidence" value="ECO:0007669"/>
    <property type="project" value="InterPro"/>
</dbReference>
<gene>
    <name evidence="5" type="ORF">METZ01_LOCUS46368</name>
</gene>
<accession>A0A381RQJ7</accession>
<keyword evidence="2" id="KW-0808">Transferase</keyword>
<dbReference type="NCBIfam" id="NF000986">
    <property type="entry name" value="PRK00103.1-4"/>
    <property type="match status" value="1"/>
</dbReference>
<dbReference type="InterPro" id="IPR003742">
    <property type="entry name" value="RlmH-like"/>
</dbReference>
<dbReference type="GO" id="GO:0032259">
    <property type="term" value="P:methylation"/>
    <property type="evidence" value="ECO:0007669"/>
    <property type="project" value="UniProtKB-KW"/>
</dbReference>
<dbReference type="SUPFAM" id="SSF75217">
    <property type="entry name" value="alpha/beta knot"/>
    <property type="match status" value="1"/>
</dbReference>
<organism evidence="5">
    <name type="scientific">marine metagenome</name>
    <dbReference type="NCBI Taxonomy" id="408172"/>
    <lineage>
        <taxon>unclassified sequences</taxon>
        <taxon>metagenomes</taxon>
        <taxon>ecological metagenomes</taxon>
    </lineage>
</organism>
<dbReference type="NCBIfam" id="TIGR00246">
    <property type="entry name" value="tRNA_RlmH_YbeA"/>
    <property type="match status" value="1"/>
</dbReference>
<keyword evidence="3" id="KW-0949">S-adenosyl-L-methionine</keyword>
<evidence type="ECO:0000256" key="4">
    <source>
        <dbReference type="ARBA" id="ARBA00038303"/>
    </source>
</evidence>
<evidence type="ECO:0008006" key="6">
    <source>
        <dbReference type="Google" id="ProtNLM"/>
    </source>
</evidence>
<protein>
    <recommendedName>
        <fullName evidence="6">Ribosomal RNA large subunit methyltransferase H</fullName>
    </recommendedName>
</protein>
<evidence type="ECO:0000256" key="2">
    <source>
        <dbReference type="ARBA" id="ARBA00022679"/>
    </source>
</evidence>
<dbReference type="InterPro" id="IPR029026">
    <property type="entry name" value="tRNA_m1G_MTases_N"/>
</dbReference>
<reference evidence="5" key="1">
    <citation type="submission" date="2018-05" db="EMBL/GenBank/DDBJ databases">
        <authorList>
            <person name="Lanie J.A."/>
            <person name="Ng W.-L."/>
            <person name="Kazmierczak K.M."/>
            <person name="Andrzejewski T.M."/>
            <person name="Davidsen T.M."/>
            <person name="Wayne K.J."/>
            <person name="Tettelin H."/>
            <person name="Glass J.I."/>
            <person name="Rusch D."/>
            <person name="Podicherti R."/>
            <person name="Tsui H.-C.T."/>
            <person name="Winkler M.E."/>
        </authorList>
    </citation>
    <scope>NUCLEOTIDE SEQUENCE</scope>
</reference>
<dbReference type="GO" id="GO:0008168">
    <property type="term" value="F:methyltransferase activity"/>
    <property type="evidence" value="ECO:0007669"/>
    <property type="project" value="UniProtKB-KW"/>
</dbReference>
<dbReference type="PIRSF" id="PIRSF004505">
    <property type="entry name" value="MT_bac"/>
    <property type="match status" value="1"/>
</dbReference>
<dbReference type="HAMAP" id="MF_00658">
    <property type="entry name" value="23SrRNA_methyltr_H"/>
    <property type="match status" value="1"/>
</dbReference>
<dbReference type="PANTHER" id="PTHR33603:SF1">
    <property type="entry name" value="RIBOSOMAL RNA LARGE SUBUNIT METHYLTRANSFERASE H"/>
    <property type="match status" value="1"/>
</dbReference>
<dbReference type="Gene3D" id="3.40.1280.10">
    <property type="match status" value="1"/>
</dbReference>